<proteinExistence type="predicted"/>
<dbReference type="InterPro" id="IPR001623">
    <property type="entry name" value="DnaJ_domain"/>
</dbReference>
<dbReference type="STRING" id="1002526.SAMN05216578_106153"/>
<dbReference type="PANTHER" id="PTHR24074">
    <property type="entry name" value="CO-CHAPERONE PROTEIN DJLA"/>
    <property type="match status" value="1"/>
</dbReference>
<dbReference type="InterPro" id="IPR029024">
    <property type="entry name" value="TerB-like"/>
</dbReference>
<dbReference type="SMART" id="SM00271">
    <property type="entry name" value="DnaJ"/>
    <property type="match status" value="1"/>
</dbReference>
<dbReference type="PROSITE" id="PS50076">
    <property type="entry name" value="DNAJ_2"/>
    <property type="match status" value="1"/>
</dbReference>
<evidence type="ECO:0000259" key="3">
    <source>
        <dbReference type="PROSITE" id="PS50076"/>
    </source>
</evidence>
<evidence type="ECO:0000256" key="2">
    <source>
        <dbReference type="SAM" id="MobiDB-lite"/>
    </source>
</evidence>
<accession>A0A1I6BUI8</accession>
<dbReference type="Pfam" id="PF00226">
    <property type="entry name" value="DnaJ"/>
    <property type="match status" value="1"/>
</dbReference>
<name>A0A1I6BUI8_9GAMM</name>
<dbReference type="PRINTS" id="PR00625">
    <property type="entry name" value="JDOMAIN"/>
</dbReference>
<dbReference type="AlphaFoldDB" id="A0A1I6BUI8"/>
<evidence type="ECO:0000313" key="4">
    <source>
        <dbReference type="EMBL" id="SFQ84517.1"/>
    </source>
</evidence>
<sequence length="256" mass="28963">MLWPLTLGGIALGTVVAGVSGAILGGILGHALDRHWQLRRWSDLLQRLGLRPDFEQVLFLCLGRIAKADGQVTQQHLQLARELMQQYRLDESQRLAAMRAFNQGKQQARRVERAVERLFRQQPARSAELLDGGWRMALIHGRVGRAGLLLDDWAQRAGLGKAEQQRLRQRHQRRQTGAAAPARTTGSLQQAARLLGVELDSSPEQIKRAYRRQLSRHHPDKLIGTGASEAKLAEASERVHQIQQAYERLRRYHGIR</sequence>
<dbReference type="Gene3D" id="1.10.287.110">
    <property type="entry name" value="DnaJ domain"/>
    <property type="match status" value="1"/>
</dbReference>
<dbReference type="CDD" id="cd06257">
    <property type="entry name" value="DnaJ"/>
    <property type="match status" value="1"/>
</dbReference>
<protein>
    <submittedName>
        <fullName evidence="4">DnaJ like chaperone protein</fullName>
    </submittedName>
</protein>
<gene>
    <name evidence="4" type="ORF">SAMN05216578_106153</name>
</gene>
<dbReference type="SUPFAM" id="SSF46565">
    <property type="entry name" value="Chaperone J-domain"/>
    <property type="match status" value="1"/>
</dbReference>
<dbReference type="Pfam" id="PF05099">
    <property type="entry name" value="TerB"/>
    <property type="match status" value="1"/>
</dbReference>
<reference evidence="4 5" key="1">
    <citation type="submission" date="2016-10" db="EMBL/GenBank/DDBJ databases">
        <authorList>
            <person name="de Groot N.N."/>
        </authorList>
    </citation>
    <scope>NUCLEOTIDE SEQUENCE [LARGE SCALE GENOMIC DNA]</scope>
    <source>
        <strain evidence="4 5">JCM 18415</strain>
    </source>
</reference>
<feature type="domain" description="J" evidence="3">
    <location>
        <begin position="190"/>
        <end position="256"/>
    </location>
</feature>
<organism evidence="4 5">
    <name type="scientific">Halopseudomonas formosensis</name>
    <dbReference type="NCBI Taxonomy" id="1002526"/>
    <lineage>
        <taxon>Bacteria</taxon>
        <taxon>Pseudomonadati</taxon>
        <taxon>Pseudomonadota</taxon>
        <taxon>Gammaproteobacteria</taxon>
        <taxon>Pseudomonadales</taxon>
        <taxon>Pseudomonadaceae</taxon>
        <taxon>Halopseudomonas</taxon>
    </lineage>
</organism>
<dbReference type="InterPro" id="IPR036869">
    <property type="entry name" value="J_dom_sf"/>
</dbReference>
<dbReference type="Proteomes" id="UP000242815">
    <property type="component" value="Unassembled WGS sequence"/>
</dbReference>
<dbReference type="InterPro" id="IPR007791">
    <property type="entry name" value="DjlA_N"/>
</dbReference>
<keyword evidence="1" id="KW-0143">Chaperone</keyword>
<feature type="region of interest" description="Disordered" evidence="2">
    <location>
        <begin position="162"/>
        <end position="186"/>
    </location>
</feature>
<dbReference type="EMBL" id="FOYD01000006">
    <property type="protein sequence ID" value="SFQ84517.1"/>
    <property type="molecule type" value="Genomic_DNA"/>
</dbReference>
<evidence type="ECO:0000256" key="1">
    <source>
        <dbReference type="ARBA" id="ARBA00023186"/>
    </source>
</evidence>
<dbReference type="InterPro" id="IPR050817">
    <property type="entry name" value="DjlA_DnaK_co-chaperone"/>
</dbReference>
<dbReference type="RefSeq" id="WP_090539239.1">
    <property type="nucleotide sequence ID" value="NZ_FOYD01000006.1"/>
</dbReference>
<dbReference type="SUPFAM" id="SSF158682">
    <property type="entry name" value="TerB-like"/>
    <property type="match status" value="1"/>
</dbReference>
<dbReference type="OrthoDB" id="9782583at2"/>
<dbReference type="Gene3D" id="1.10.3680.10">
    <property type="entry name" value="TerB-like"/>
    <property type="match status" value="1"/>
</dbReference>
<evidence type="ECO:0000313" key="5">
    <source>
        <dbReference type="Proteomes" id="UP000242815"/>
    </source>
</evidence>